<dbReference type="EMBL" id="JALMLT010000003">
    <property type="protein sequence ID" value="MDT8759919.1"/>
    <property type="molecule type" value="Genomic_DNA"/>
</dbReference>
<proteinExistence type="predicted"/>
<reference evidence="1" key="1">
    <citation type="submission" date="2022-04" db="EMBL/GenBank/DDBJ databases">
        <title>Tomato heritable bacteria conferring resistance against bacterial wilt.</title>
        <authorList>
            <person name="Yin J."/>
        </authorList>
    </citation>
    <scope>NUCLEOTIDE SEQUENCE</scope>
    <source>
        <strain evidence="1">Cra20</strain>
    </source>
</reference>
<sequence>MDAAILVSALGLVVATIGGSVALYNARKSVLWKRAELANSHLKELLTNDELLFACRCLDWNGGILVVPESLRPLLKDPGETITHDVGVYATAMDPYLTLAEMAAEPRLQIYRTATDTLLGWLSATDSAIDRKLYTPADIREAGYWLGRVHRVPAVMAFIDAFGYREPLDRLARQFGIDPPPLVTRAGGS</sequence>
<organism evidence="1">
    <name type="scientific">Sphingomonas psychrotolerans</name>
    <dbReference type="NCBI Taxonomy" id="1327635"/>
    <lineage>
        <taxon>Bacteria</taxon>
        <taxon>Pseudomonadati</taxon>
        <taxon>Pseudomonadota</taxon>
        <taxon>Alphaproteobacteria</taxon>
        <taxon>Sphingomonadales</taxon>
        <taxon>Sphingomonadaceae</taxon>
        <taxon>Sphingomonas</taxon>
    </lineage>
</organism>
<accession>A0ABU3N5W9</accession>
<gene>
    <name evidence="1" type="ORF">MZO42_14550</name>
</gene>
<protein>
    <submittedName>
        <fullName evidence="1">Uncharacterized protein</fullName>
    </submittedName>
</protein>
<evidence type="ECO:0000313" key="1">
    <source>
        <dbReference type="EMBL" id="MDT8759919.1"/>
    </source>
</evidence>
<name>A0ABU3N5W9_9SPHN</name>
<comment type="caution">
    <text evidence="1">The sequence shown here is derived from an EMBL/GenBank/DDBJ whole genome shotgun (WGS) entry which is preliminary data.</text>
</comment>